<name>A0AAV7QCL1_PLEWA</name>
<dbReference type="AlphaFoldDB" id="A0AAV7QCL1"/>
<feature type="region of interest" description="Disordered" evidence="1">
    <location>
        <begin position="1"/>
        <end position="22"/>
    </location>
</feature>
<evidence type="ECO:0000256" key="1">
    <source>
        <dbReference type="SAM" id="MobiDB-lite"/>
    </source>
</evidence>
<dbReference type="Proteomes" id="UP001066276">
    <property type="component" value="Chromosome 6"/>
</dbReference>
<evidence type="ECO:0000313" key="3">
    <source>
        <dbReference type="Proteomes" id="UP001066276"/>
    </source>
</evidence>
<reference evidence="2" key="1">
    <citation type="journal article" date="2022" name="bioRxiv">
        <title>Sequencing and chromosome-scale assembly of the giantPleurodeles waltlgenome.</title>
        <authorList>
            <person name="Brown T."/>
            <person name="Elewa A."/>
            <person name="Iarovenko S."/>
            <person name="Subramanian E."/>
            <person name="Araus A.J."/>
            <person name="Petzold A."/>
            <person name="Susuki M."/>
            <person name="Suzuki K.-i.T."/>
            <person name="Hayashi T."/>
            <person name="Toyoda A."/>
            <person name="Oliveira C."/>
            <person name="Osipova E."/>
            <person name="Leigh N.D."/>
            <person name="Simon A."/>
            <person name="Yun M.H."/>
        </authorList>
    </citation>
    <scope>NUCLEOTIDE SEQUENCE</scope>
    <source>
        <strain evidence="2">20211129_DDA</strain>
        <tissue evidence="2">Liver</tissue>
    </source>
</reference>
<sequence>MRNSTVDVQVPKGNATSGVNQFNGITSESREFCGENASAAEGETELSVMKHRFPLLGRAAPEAESSERPCNVMSRGRGYMQRRGLDGSREQTIGYGNWVGRGTG</sequence>
<protein>
    <submittedName>
        <fullName evidence="2">Uncharacterized protein</fullName>
    </submittedName>
</protein>
<comment type="caution">
    <text evidence="2">The sequence shown here is derived from an EMBL/GenBank/DDBJ whole genome shotgun (WGS) entry which is preliminary data.</text>
</comment>
<accession>A0AAV7QCL1</accession>
<organism evidence="2 3">
    <name type="scientific">Pleurodeles waltl</name>
    <name type="common">Iberian ribbed newt</name>
    <dbReference type="NCBI Taxonomy" id="8319"/>
    <lineage>
        <taxon>Eukaryota</taxon>
        <taxon>Metazoa</taxon>
        <taxon>Chordata</taxon>
        <taxon>Craniata</taxon>
        <taxon>Vertebrata</taxon>
        <taxon>Euteleostomi</taxon>
        <taxon>Amphibia</taxon>
        <taxon>Batrachia</taxon>
        <taxon>Caudata</taxon>
        <taxon>Salamandroidea</taxon>
        <taxon>Salamandridae</taxon>
        <taxon>Pleurodelinae</taxon>
        <taxon>Pleurodeles</taxon>
    </lineage>
</organism>
<gene>
    <name evidence="2" type="ORF">NDU88_003614</name>
</gene>
<dbReference type="EMBL" id="JANPWB010000010">
    <property type="protein sequence ID" value="KAJ1137201.1"/>
    <property type="molecule type" value="Genomic_DNA"/>
</dbReference>
<keyword evidence="3" id="KW-1185">Reference proteome</keyword>
<feature type="region of interest" description="Disordered" evidence="1">
    <location>
        <begin position="81"/>
        <end position="104"/>
    </location>
</feature>
<proteinExistence type="predicted"/>
<evidence type="ECO:0000313" key="2">
    <source>
        <dbReference type="EMBL" id="KAJ1137201.1"/>
    </source>
</evidence>